<feature type="transmembrane region" description="Helical" evidence="8">
    <location>
        <begin position="184"/>
        <end position="202"/>
    </location>
</feature>
<dbReference type="GO" id="GO:0005886">
    <property type="term" value="C:plasma membrane"/>
    <property type="evidence" value="ECO:0007669"/>
    <property type="project" value="UniProtKB-SubCell"/>
</dbReference>
<dbReference type="Gene3D" id="1.20.1530.20">
    <property type="match status" value="1"/>
</dbReference>
<keyword evidence="10" id="KW-1185">Reference proteome</keyword>
<dbReference type="EMBL" id="JAIMBW010000001">
    <property type="protein sequence ID" value="MBY4894499.1"/>
    <property type="molecule type" value="Genomic_DNA"/>
</dbReference>
<comment type="similarity">
    <text evidence="2">Belongs to the auxin efflux carrier (TC 2.A.69) family.</text>
</comment>
<evidence type="ECO:0000256" key="5">
    <source>
        <dbReference type="ARBA" id="ARBA00022692"/>
    </source>
</evidence>
<dbReference type="RefSeq" id="WP_257894890.1">
    <property type="nucleotide sequence ID" value="NZ_JAIMBW010000001.1"/>
</dbReference>
<keyword evidence="6 8" id="KW-1133">Transmembrane helix</keyword>
<evidence type="ECO:0000313" key="9">
    <source>
        <dbReference type="EMBL" id="QXL90104.1"/>
    </source>
</evidence>
<keyword evidence="4" id="KW-1003">Cell membrane</keyword>
<evidence type="ECO:0000256" key="6">
    <source>
        <dbReference type="ARBA" id="ARBA00022989"/>
    </source>
</evidence>
<keyword evidence="3" id="KW-0813">Transport</keyword>
<accession>A0A975TYJ4</accession>
<dbReference type="Proteomes" id="UP000693972">
    <property type="component" value="Unassembled WGS sequence"/>
</dbReference>
<protein>
    <submittedName>
        <fullName evidence="9">AEC family transporter</fullName>
    </submittedName>
</protein>
<gene>
    <name evidence="9" type="ORF">KUL25_17210</name>
</gene>
<dbReference type="InterPro" id="IPR004776">
    <property type="entry name" value="Mem_transp_PIN-like"/>
</dbReference>
<feature type="transmembrane region" description="Helical" evidence="8">
    <location>
        <begin position="39"/>
        <end position="58"/>
    </location>
</feature>
<sequence length="295" mass="30682">MNLALIVLEITAPVFVLGAAGFVWVRAGYEYPTQFVTRLAMTLAVPCLIFTALVGTQIEAQALASLSLAAVLCYVLITLGAWVIVRLFRLDARAYLAPLTFGNTGNLGLPLALFAFGENGLGLAVVVFAIMAIIMFTVGLWMVAGIQNPARVVREPILWASLGGVAALVMGWHPPTVVMNSLGLIGQMGIPLMLLTLGAAVARLKPARVLPAFGLSAIKLTIGLAAGVGVGLATGLTGVPFAVLILQMATPVGVTSYLMAERYQTDPDASASLVVTSTLLAIVALPITLSFLLPG</sequence>
<name>A0A975TYJ4_9RHOB</name>
<evidence type="ECO:0000256" key="1">
    <source>
        <dbReference type="ARBA" id="ARBA00004651"/>
    </source>
</evidence>
<keyword evidence="5 8" id="KW-0812">Transmembrane</keyword>
<dbReference type="PANTHER" id="PTHR36838">
    <property type="entry name" value="AUXIN EFFLUX CARRIER FAMILY PROTEIN"/>
    <property type="match status" value="1"/>
</dbReference>
<evidence type="ECO:0000256" key="2">
    <source>
        <dbReference type="ARBA" id="ARBA00010145"/>
    </source>
</evidence>
<feature type="transmembrane region" description="Helical" evidence="8">
    <location>
        <begin position="239"/>
        <end position="259"/>
    </location>
</feature>
<dbReference type="InterPro" id="IPR038770">
    <property type="entry name" value="Na+/solute_symporter_sf"/>
</dbReference>
<feature type="transmembrane region" description="Helical" evidence="8">
    <location>
        <begin position="122"/>
        <end position="144"/>
    </location>
</feature>
<proteinExistence type="inferred from homology"/>
<keyword evidence="7 8" id="KW-0472">Membrane</keyword>
<evidence type="ECO:0000256" key="7">
    <source>
        <dbReference type="ARBA" id="ARBA00023136"/>
    </source>
</evidence>
<dbReference type="PANTHER" id="PTHR36838:SF1">
    <property type="entry name" value="SLR1864 PROTEIN"/>
    <property type="match status" value="1"/>
</dbReference>
<dbReference type="EMBL" id="CP078073">
    <property type="protein sequence ID" value="QXL90104.1"/>
    <property type="molecule type" value="Genomic_DNA"/>
</dbReference>
<dbReference type="Pfam" id="PF03547">
    <property type="entry name" value="Mem_trans"/>
    <property type="match status" value="2"/>
</dbReference>
<dbReference type="AlphaFoldDB" id="A0A975TYJ4"/>
<feature type="transmembrane region" description="Helical" evidence="8">
    <location>
        <begin position="209"/>
        <end position="233"/>
    </location>
</feature>
<evidence type="ECO:0000256" key="8">
    <source>
        <dbReference type="SAM" id="Phobius"/>
    </source>
</evidence>
<evidence type="ECO:0000256" key="3">
    <source>
        <dbReference type="ARBA" id="ARBA00022448"/>
    </source>
</evidence>
<comment type="subcellular location">
    <subcellularLocation>
        <location evidence="1">Cell membrane</location>
        <topology evidence="1">Multi-pass membrane protein</topology>
    </subcellularLocation>
</comment>
<feature type="transmembrane region" description="Helical" evidence="8">
    <location>
        <begin position="6"/>
        <end position="27"/>
    </location>
</feature>
<feature type="transmembrane region" description="Helical" evidence="8">
    <location>
        <begin position="271"/>
        <end position="293"/>
    </location>
</feature>
<feature type="transmembrane region" description="Helical" evidence="8">
    <location>
        <begin position="64"/>
        <end position="88"/>
    </location>
</feature>
<evidence type="ECO:0000313" key="10">
    <source>
        <dbReference type="Proteomes" id="UP000693972"/>
    </source>
</evidence>
<dbReference type="GO" id="GO:0055085">
    <property type="term" value="P:transmembrane transport"/>
    <property type="evidence" value="ECO:0007669"/>
    <property type="project" value="InterPro"/>
</dbReference>
<evidence type="ECO:0000256" key="4">
    <source>
        <dbReference type="ARBA" id="ARBA00022475"/>
    </source>
</evidence>
<feature type="transmembrane region" description="Helical" evidence="8">
    <location>
        <begin position="95"/>
        <end position="116"/>
    </location>
</feature>
<organism evidence="9">
    <name type="scientific">Gymnodinialimonas phycosphaerae</name>
    <dbReference type="NCBI Taxonomy" id="2841589"/>
    <lineage>
        <taxon>Bacteria</taxon>
        <taxon>Pseudomonadati</taxon>
        <taxon>Pseudomonadota</taxon>
        <taxon>Alphaproteobacteria</taxon>
        <taxon>Rhodobacterales</taxon>
        <taxon>Paracoccaceae</taxon>
        <taxon>Gymnodinialimonas</taxon>
    </lineage>
</organism>
<reference evidence="9 10" key="1">
    <citation type="submission" date="2021-07" db="EMBL/GenBank/DDBJ databases">
        <title>Karlodiniumbacter phycospheric gen. nov., sp. nov., a phycosphere bacterium isolated from karlodinium veneficum.</title>
        <authorList>
            <person name="Peng Y."/>
            <person name="Jiang L."/>
            <person name="Lee J."/>
        </authorList>
    </citation>
    <scope>NUCLEOTIDE SEQUENCE</scope>
    <source>
        <strain evidence="9 10">N5</strain>
    </source>
</reference>
<feature type="transmembrane region" description="Helical" evidence="8">
    <location>
        <begin position="156"/>
        <end position="172"/>
    </location>
</feature>